<keyword evidence="2" id="KW-1185">Reference proteome</keyword>
<accession>A0AAE1V748</accession>
<reference evidence="1" key="1">
    <citation type="submission" date="2023-12" db="EMBL/GenBank/DDBJ databases">
        <title>Genome assembly of Anisodus tanguticus.</title>
        <authorList>
            <person name="Wang Y.-J."/>
        </authorList>
    </citation>
    <scope>NUCLEOTIDE SEQUENCE</scope>
    <source>
        <strain evidence="1">KB-2021</strain>
        <tissue evidence="1">Leaf</tissue>
    </source>
</reference>
<sequence length="78" mass="8905">MGPGRLTYNFNINSNKDFDSSLNSNNQSELFDSLASAGVSSEDLVNMVDQFLCEALQNPRERLFALRIQIFTFVRLKR</sequence>
<evidence type="ECO:0000313" key="1">
    <source>
        <dbReference type="EMBL" id="KAK4352946.1"/>
    </source>
</evidence>
<protein>
    <submittedName>
        <fullName evidence="1">Uncharacterized protein</fullName>
    </submittedName>
</protein>
<organism evidence="1 2">
    <name type="scientific">Anisodus tanguticus</name>
    <dbReference type="NCBI Taxonomy" id="243964"/>
    <lineage>
        <taxon>Eukaryota</taxon>
        <taxon>Viridiplantae</taxon>
        <taxon>Streptophyta</taxon>
        <taxon>Embryophyta</taxon>
        <taxon>Tracheophyta</taxon>
        <taxon>Spermatophyta</taxon>
        <taxon>Magnoliopsida</taxon>
        <taxon>eudicotyledons</taxon>
        <taxon>Gunneridae</taxon>
        <taxon>Pentapetalae</taxon>
        <taxon>asterids</taxon>
        <taxon>lamiids</taxon>
        <taxon>Solanales</taxon>
        <taxon>Solanaceae</taxon>
        <taxon>Solanoideae</taxon>
        <taxon>Hyoscyameae</taxon>
        <taxon>Anisodus</taxon>
    </lineage>
</organism>
<dbReference type="EMBL" id="JAVYJV010000015">
    <property type="protein sequence ID" value="KAK4352946.1"/>
    <property type="molecule type" value="Genomic_DNA"/>
</dbReference>
<dbReference type="AlphaFoldDB" id="A0AAE1V748"/>
<evidence type="ECO:0000313" key="2">
    <source>
        <dbReference type="Proteomes" id="UP001291623"/>
    </source>
</evidence>
<comment type="caution">
    <text evidence="1">The sequence shown here is derived from an EMBL/GenBank/DDBJ whole genome shotgun (WGS) entry which is preliminary data.</text>
</comment>
<proteinExistence type="predicted"/>
<dbReference type="Proteomes" id="UP001291623">
    <property type="component" value="Unassembled WGS sequence"/>
</dbReference>
<gene>
    <name evidence="1" type="ORF">RND71_028464</name>
</gene>
<name>A0AAE1V748_9SOLA</name>